<gene>
    <name evidence="9" type="ORF">ACFPZJ_24320</name>
</gene>
<feature type="transmembrane region" description="Helical" evidence="7">
    <location>
        <begin position="221"/>
        <end position="245"/>
    </location>
</feature>
<keyword evidence="7" id="KW-0812">Transmembrane</keyword>
<feature type="transmembrane region" description="Helical" evidence="7">
    <location>
        <begin position="187"/>
        <end position="209"/>
    </location>
</feature>
<evidence type="ECO:0000256" key="1">
    <source>
        <dbReference type="ARBA" id="ARBA00001971"/>
    </source>
</evidence>
<evidence type="ECO:0000313" key="9">
    <source>
        <dbReference type="EMBL" id="MFC5636868.1"/>
    </source>
</evidence>
<keyword evidence="7" id="KW-0472">Membrane</keyword>
<comment type="cofactor">
    <cofactor evidence="1">
        <name>heme</name>
        <dbReference type="ChEBI" id="CHEBI:30413"/>
    </cofactor>
</comment>
<organism evidence="9 10">
    <name type="scientific">Streptomyces bullii</name>
    <dbReference type="NCBI Taxonomy" id="349910"/>
    <lineage>
        <taxon>Bacteria</taxon>
        <taxon>Bacillati</taxon>
        <taxon>Actinomycetota</taxon>
        <taxon>Actinomycetes</taxon>
        <taxon>Kitasatosporales</taxon>
        <taxon>Streptomycetaceae</taxon>
        <taxon>Streptomyces</taxon>
    </lineage>
</organism>
<feature type="transmembrane region" description="Helical" evidence="7">
    <location>
        <begin position="124"/>
        <end position="143"/>
    </location>
</feature>
<keyword evidence="7" id="KW-1133">Transmembrane helix</keyword>
<name>A0ABW0UTL6_9ACTN</name>
<dbReference type="EMBL" id="JBHSNY010000008">
    <property type="protein sequence ID" value="MFC5636868.1"/>
    <property type="molecule type" value="Genomic_DNA"/>
</dbReference>
<feature type="domain" description="Cytochrome b/b6 N-terminal region profile" evidence="8">
    <location>
        <begin position="26"/>
        <end position="252"/>
    </location>
</feature>
<dbReference type="EC" id="7.1.1.8" evidence="2"/>
<feature type="transmembrane region" description="Helical" evidence="7">
    <location>
        <begin position="344"/>
        <end position="364"/>
    </location>
</feature>
<feature type="transmembrane region" description="Helical" evidence="7">
    <location>
        <begin position="384"/>
        <end position="403"/>
    </location>
</feature>
<feature type="transmembrane region" description="Helical" evidence="7">
    <location>
        <begin position="59"/>
        <end position="78"/>
    </location>
</feature>
<dbReference type="InterPro" id="IPR005797">
    <property type="entry name" value="Cyt_b/b6_N"/>
</dbReference>
<evidence type="ECO:0000256" key="4">
    <source>
        <dbReference type="ARBA" id="ARBA00029351"/>
    </source>
</evidence>
<feature type="transmembrane region" description="Helical" evidence="7">
    <location>
        <begin position="266"/>
        <end position="292"/>
    </location>
</feature>
<dbReference type="InterPro" id="IPR027387">
    <property type="entry name" value="Cytb/b6-like_sf"/>
</dbReference>
<dbReference type="PROSITE" id="PS51002">
    <property type="entry name" value="CYTB_NTER"/>
    <property type="match status" value="1"/>
</dbReference>
<keyword evidence="10" id="KW-1185">Reference proteome</keyword>
<dbReference type="SUPFAM" id="SSF81342">
    <property type="entry name" value="Transmembrane di-heme cytochromes"/>
    <property type="match status" value="1"/>
</dbReference>
<accession>A0ABW0UTL6</accession>
<dbReference type="RefSeq" id="WP_381025355.1">
    <property type="nucleotide sequence ID" value="NZ_JBHSNY010000008.1"/>
</dbReference>
<dbReference type="InterPro" id="IPR016174">
    <property type="entry name" value="Di-haem_cyt_TM"/>
</dbReference>
<evidence type="ECO:0000256" key="7">
    <source>
        <dbReference type="SAM" id="Phobius"/>
    </source>
</evidence>
<feature type="transmembrane region" description="Helical" evidence="7">
    <location>
        <begin position="423"/>
        <end position="444"/>
    </location>
</feature>
<evidence type="ECO:0000259" key="8">
    <source>
        <dbReference type="PROSITE" id="PS51002"/>
    </source>
</evidence>
<proteinExistence type="predicted"/>
<evidence type="ECO:0000256" key="5">
    <source>
        <dbReference type="ARBA" id="ARBA00029568"/>
    </source>
</evidence>
<dbReference type="Gene3D" id="1.20.810.10">
    <property type="entry name" value="Cytochrome Bc1 Complex, Chain C"/>
    <property type="match status" value="1"/>
</dbReference>
<evidence type="ECO:0000256" key="2">
    <source>
        <dbReference type="ARBA" id="ARBA00012951"/>
    </source>
</evidence>
<dbReference type="PANTHER" id="PTHR19271:SF16">
    <property type="entry name" value="CYTOCHROME B"/>
    <property type="match status" value="1"/>
</dbReference>
<dbReference type="PANTHER" id="PTHR19271">
    <property type="entry name" value="CYTOCHROME B"/>
    <property type="match status" value="1"/>
</dbReference>
<protein>
    <recommendedName>
        <fullName evidence="3">Cytochrome bc1 complex cytochrome b subunit</fullName>
        <ecNumber evidence="2">7.1.1.8</ecNumber>
    </recommendedName>
    <alternativeName>
        <fullName evidence="5">Cytochrome bc1 reductase complex subunit QcrB</fullName>
    </alternativeName>
</protein>
<reference evidence="10" key="1">
    <citation type="journal article" date="2019" name="Int. J. Syst. Evol. Microbiol.">
        <title>The Global Catalogue of Microorganisms (GCM) 10K type strain sequencing project: providing services to taxonomists for standard genome sequencing and annotation.</title>
        <authorList>
            <consortium name="The Broad Institute Genomics Platform"/>
            <consortium name="The Broad Institute Genome Sequencing Center for Infectious Disease"/>
            <person name="Wu L."/>
            <person name="Ma J."/>
        </authorList>
    </citation>
    <scope>NUCLEOTIDE SEQUENCE [LARGE SCALE GENOMIC DNA]</scope>
    <source>
        <strain evidence="10">CGMCC 4.7248</strain>
    </source>
</reference>
<feature type="transmembrane region" description="Helical" evidence="7">
    <location>
        <begin position="155"/>
        <end position="175"/>
    </location>
</feature>
<comment type="catalytic activity">
    <reaction evidence="4">
        <text>a quinol + 2 Fe(III)-[cytochrome c](out) = a quinone + 2 Fe(II)-[cytochrome c](out) + 2 H(+)(out)</text>
        <dbReference type="Rhea" id="RHEA:11484"/>
        <dbReference type="Rhea" id="RHEA-COMP:10350"/>
        <dbReference type="Rhea" id="RHEA-COMP:14399"/>
        <dbReference type="ChEBI" id="CHEBI:15378"/>
        <dbReference type="ChEBI" id="CHEBI:24646"/>
        <dbReference type="ChEBI" id="CHEBI:29033"/>
        <dbReference type="ChEBI" id="CHEBI:29034"/>
        <dbReference type="ChEBI" id="CHEBI:132124"/>
        <dbReference type="EC" id="7.1.1.8"/>
    </reaction>
</comment>
<sequence length="550" mass="61173">MGDGARSVGVTAGADRARTPGKGESLAVWADGRLGLFALAKANMRKVFPDHWSFMLGEVSLYSFLVLILTGVYLTLFFEPSSAEVVYHGSYTPLNGILMTRAYESTLDISFDVRGGLLMRQIHHWAALVFVTAMLTHMMRVFFTGAFRKPREVNWVFGWTLLMLGIITGLTGYSLPDDLLSGTGVRFAYGAILSIPIVGTYLAFFLFGGEFPGDDFIARLYPIHILLLPGLMLGLVAVHLILVFYHKHTQFPGPGREEKSVVGMPFLPVYMAKAGGFFFLVFGVLAIMGAVAQINPVWAYGPYRVDLVTTGAQPDWYLGFSEGLIRVMPGWEINLWGHTLVPGVFIPFALFPLVMIAIGLYPFIEAWITGDKREHHVLDRPRNAPVRTGLGVAWISLYAVLLIGGGNDIVATHLHLSINVITWFVRIAVFVVPVLAFVVTKRICLGLQRRDRNKVLHGRETGTIKRLPTGEYTETHAPLSQAQMFTLTQHEQPRPYEIGPLVDAGGVRRRVRPSQRLRARLSRAMFGPDAQIAKPTVEEYRELTRGDHQH</sequence>
<evidence type="ECO:0000313" key="10">
    <source>
        <dbReference type="Proteomes" id="UP001596154"/>
    </source>
</evidence>
<dbReference type="Pfam" id="PF13631">
    <property type="entry name" value="Cytochrom_B_N_2"/>
    <property type="match status" value="1"/>
</dbReference>
<feature type="region of interest" description="Disordered" evidence="6">
    <location>
        <begin position="1"/>
        <end position="20"/>
    </location>
</feature>
<evidence type="ECO:0000256" key="6">
    <source>
        <dbReference type="SAM" id="MobiDB-lite"/>
    </source>
</evidence>
<evidence type="ECO:0000256" key="3">
    <source>
        <dbReference type="ARBA" id="ARBA00016116"/>
    </source>
</evidence>
<dbReference type="Proteomes" id="UP001596154">
    <property type="component" value="Unassembled WGS sequence"/>
</dbReference>
<comment type="caution">
    <text evidence="9">The sequence shown here is derived from an EMBL/GenBank/DDBJ whole genome shotgun (WGS) entry which is preliminary data.</text>
</comment>